<dbReference type="InterPro" id="IPR052918">
    <property type="entry name" value="Motility_Chemotaxis_Reg"/>
</dbReference>
<name>A0A2I9E1B8_9DEIO</name>
<reference evidence="2" key="1">
    <citation type="submission" date="2018-01" db="EMBL/GenBank/DDBJ databases">
        <title>Draft Genome Sequence of the Radioresistant Bacterium Deinococcus aerius TR0125, Isolated from the Higher Atmosphere above Japan.</title>
        <authorList>
            <person name="Satoh K."/>
            <person name="Arai H."/>
            <person name="Sanzen T."/>
            <person name="Kawaguchi Y."/>
            <person name="Hayashi H."/>
            <person name="Yokobori S."/>
            <person name="Yamagishi A."/>
            <person name="Oono Y."/>
            <person name="Narumi I."/>
        </authorList>
    </citation>
    <scope>NUCLEOTIDE SEQUENCE [LARGE SCALE GENOMIC DNA]</scope>
    <source>
        <strain evidence="2">TR0125</strain>
    </source>
</reference>
<dbReference type="Pfam" id="PF06739">
    <property type="entry name" value="SBBP"/>
    <property type="match status" value="1"/>
</dbReference>
<dbReference type="PANTHER" id="PTHR35580">
    <property type="entry name" value="CELL SURFACE GLYCOPROTEIN (S-LAYER PROTEIN)-LIKE PROTEIN"/>
    <property type="match status" value="1"/>
</dbReference>
<accession>A0A2I9E1B8</accession>
<comment type="caution">
    <text evidence="1">The sequence shown here is derived from an EMBL/GenBank/DDBJ whole genome shotgun (WGS) entry which is preliminary data.</text>
</comment>
<dbReference type="AlphaFoldDB" id="A0A2I9E1B8"/>
<dbReference type="EMBL" id="BFAG01000014">
    <property type="protein sequence ID" value="GBF07415.1"/>
    <property type="molecule type" value="Genomic_DNA"/>
</dbReference>
<dbReference type="OrthoDB" id="9794322at2"/>
<organism evidence="1 2">
    <name type="scientific">Deinococcus aerius</name>
    <dbReference type="NCBI Taxonomy" id="200253"/>
    <lineage>
        <taxon>Bacteria</taxon>
        <taxon>Thermotogati</taxon>
        <taxon>Deinococcota</taxon>
        <taxon>Deinococci</taxon>
        <taxon>Deinococcales</taxon>
        <taxon>Deinococcaceae</taxon>
        <taxon>Deinococcus</taxon>
    </lineage>
</organism>
<evidence type="ECO:0000313" key="2">
    <source>
        <dbReference type="Proteomes" id="UP000236569"/>
    </source>
</evidence>
<dbReference type="InterPro" id="IPR010620">
    <property type="entry name" value="SBBP_repeat"/>
</dbReference>
<proteinExistence type="predicted"/>
<keyword evidence="2" id="KW-1185">Reference proteome</keyword>
<sequence length="375" mass="40458">MYMAGSTRGALYDSNEGDEDAFLAKYDAAGNLVWGRQLGSSDQELVYQIATDRYDNVYVVGRTAGSLKGSYQGRYDGFIRKYTPSGAVAWTRQIGTTGSDEVDGVAAEPNGNLVWVSQTINGKGAVSGYTRDGTRLWTRFSDLCSGPVATNEYGALYTAGFILSAGGGSDRCIRKLDPGTDGVIWTRRYHSADRYFGASLAVSYNDVYLAGTHQINAYPYAQKLSIARYDGATGAERWRYDSLGSSDSTFVGGASATPEGLYITGYQRDPSTMIFGAFVTRFSKDAFWSWSKTIAGDPSPSNYGTFGFGIATRVVRGGVNGQSPLLPDPFPSTFDVTQVYTTGYTYADLGAGHEGNKDAFLRRLTGDTGATVWTK</sequence>
<dbReference type="Proteomes" id="UP000236569">
    <property type="component" value="Unassembled WGS sequence"/>
</dbReference>
<protein>
    <submittedName>
        <fullName evidence="1">Hemolysin-type calcium-binding region</fullName>
    </submittedName>
</protein>
<evidence type="ECO:0000313" key="1">
    <source>
        <dbReference type="EMBL" id="GBF07415.1"/>
    </source>
</evidence>
<dbReference type="PANTHER" id="PTHR35580:SF1">
    <property type="entry name" value="PHYTASE-LIKE DOMAIN-CONTAINING PROTEIN"/>
    <property type="match status" value="1"/>
</dbReference>
<gene>
    <name evidence="1" type="ORF">DAERI_140076</name>
</gene>
<dbReference type="SUPFAM" id="SSF101898">
    <property type="entry name" value="NHL repeat"/>
    <property type="match status" value="1"/>
</dbReference>